<feature type="transmembrane region" description="Helical" evidence="2">
    <location>
        <begin position="495"/>
        <end position="515"/>
    </location>
</feature>
<proteinExistence type="inferred from homology"/>
<dbReference type="InterPro" id="IPR016024">
    <property type="entry name" value="ARM-type_fold"/>
</dbReference>
<dbReference type="KEGG" id="mcha:111024400"/>
<comment type="similarity">
    <text evidence="1">Belongs to the Integrator subunit 7 family.</text>
</comment>
<keyword evidence="2" id="KW-0472">Membrane</keyword>
<dbReference type="OrthoDB" id="1921953at2759"/>
<dbReference type="PANTHER" id="PTHR13322:SF2">
    <property type="entry name" value="INTEGRATOR COMPLEX SUBUNIT 7"/>
    <property type="match status" value="1"/>
</dbReference>
<dbReference type="SUPFAM" id="SSF48371">
    <property type="entry name" value="ARM repeat"/>
    <property type="match status" value="1"/>
</dbReference>
<keyword evidence="2" id="KW-1133">Transmembrane helix</keyword>
<dbReference type="InterPro" id="IPR033060">
    <property type="entry name" value="INTS7"/>
</dbReference>
<evidence type="ECO:0000313" key="6">
    <source>
        <dbReference type="RefSeq" id="XP_022157776.1"/>
    </source>
</evidence>
<dbReference type="RefSeq" id="XP_022157778.1">
    <property type="nucleotide sequence ID" value="XM_022302086.1"/>
</dbReference>
<sequence length="1153" mass="129744">MERNAAACAMEWSIELEKALRSKKSGRAAEAILQIGSRLQQWSREPEPNVAVYNMFDLVTWEDRLFSNTILLRLAEAFKFDDKHIRHAVVRVFLSELYSRDKTRSKQYQGILSKARVQNHHELLTRVKVVLDGGDPESRALALVLFGCWAHFAKDSTQIRYLILSSLLSPHISEVKASIFAAACIGELADDFAQVFLTMLVNIMTPSANLAIRMAGARVLPKLGCSHSMAKMAYKAGLELTSDSCEEDFLVAMLFSLSKLASMSIFISSEQVQLLCSFLSNKKSVRVQETSLRCLHFIFMKGACQFTNMACTIRVLVNALDEDMLPTTLHCDVLRLLQKILFDVLPNPSFLDANEYSKLVTAVESAARSPMKLKSLLAVHTLVNLSLKLSGQMEVESGGRSFSLLPSKVISLIMDQIASLGKMLVDLSQSKSEVFQEIKGLLNLLLLIVREHSDLWILLLDRICLTVKLFMDIYEDFSDSQQTDMNFEGDKKNDISLRFAFILYGLVAICIGYIGQVVSITPEIFDKVKLMVNSVCKSYLFSRHTCMTYSLLLNCKFILSCRITEDFSTWNIDRFPCFTFCEDLTENEILTLECANKLLKDGDEWPTYKAGRHAACHGSWFAATLIFGHLVLKVQSDIFHCWLKSLFQFALAERKIHLLLLPQYGSGLANWLEKEMILDMFSTEEPINQHQAGSITEAIYYDKLLEAHQCLCSSGETLKAAAVSPVRAFCFQRWFLSLRARVLGNVRSILKLLENISYCNSSDYVKLGTVDTVAIHETMKEFSKLSLLIERLSHELDLIVTSFIGIDTKSSNVISALALNCSLLAFCTGFAFHVPNLATTLMTENVEDFRTNLHAELIQNLVGKLWLVDSETSKILLQLFEITGGPNNCLRLPSRSQMLDVGYEIRDIFALCSYAVSEVVGLQSKSNGTNEGTLLQVIKNGMQFLSNILTRWMSIPFRVPKYFFCVRPCVGSDLFASTDARKPDGISIPFGFHLSLNLCLQLRNIPPNTSVQITKMYCILYCGLSFQEPRHTGENNEPKQQACEAWENDDMVAMQNKLFHYVTELSKNEADVGKRGTSSSRTTERVVEVFVQFEPDEKGQGFSNCLLDVSSFPVGCYRIKWYSCCVDSEGSLWSLLPLNFGPLFTIHQLPLVG</sequence>
<reference evidence="6 7" key="1">
    <citation type="submission" date="2025-04" db="UniProtKB">
        <authorList>
            <consortium name="RefSeq"/>
        </authorList>
    </citation>
    <scope>IDENTIFICATION</scope>
    <source>
        <strain evidence="6 7">OHB3-1</strain>
    </source>
</reference>
<dbReference type="Pfam" id="PF24436">
    <property type="entry name" value="INTS7_N"/>
    <property type="match status" value="1"/>
</dbReference>
<accession>A0A6J1DXI9</accession>
<feature type="domain" description="Integrator complex subunit 7-like C-terminal" evidence="3">
    <location>
        <begin position="971"/>
        <end position="1147"/>
    </location>
</feature>
<dbReference type="RefSeq" id="XP_022157776.1">
    <property type="nucleotide sequence ID" value="XM_022302084.1"/>
</dbReference>
<dbReference type="RefSeq" id="XP_022157779.1">
    <property type="nucleotide sequence ID" value="XM_022302087.1"/>
</dbReference>
<dbReference type="Pfam" id="PF22966">
    <property type="entry name" value="INTS7_C_plants"/>
    <property type="match status" value="1"/>
</dbReference>
<name>A0A6J1DXI9_MOMCH</name>
<dbReference type="AlphaFoldDB" id="A0A6J1DXI9"/>
<keyword evidence="5" id="KW-1185">Reference proteome</keyword>
<dbReference type="InterPro" id="IPR055195">
    <property type="entry name" value="INTS7_C_plant"/>
</dbReference>
<evidence type="ECO:0000259" key="3">
    <source>
        <dbReference type="Pfam" id="PF22966"/>
    </source>
</evidence>
<dbReference type="InterPro" id="IPR056516">
    <property type="entry name" value="INTS7_N"/>
</dbReference>
<evidence type="ECO:0000313" key="5">
    <source>
        <dbReference type="Proteomes" id="UP000504603"/>
    </source>
</evidence>
<evidence type="ECO:0000256" key="1">
    <source>
        <dbReference type="ARBA" id="ARBA00008565"/>
    </source>
</evidence>
<dbReference type="GO" id="GO:0032039">
    <property type="term" value="C:integrator complex"/>
    <property type="evidence" value="ECO:0007669"/>
    <property type="project" value="InterPro"/>
</dbReference>
<organism evidence="5 8">
    <name type="scientific">Momordica charantia</name>
    <name type="common">Bitter gourd</name>
    <name type="synonym">Balsam pear</name>
    <dbReference type="NCBI Taxonomy" id="3673"/>
    <lineage>
        <taxon>Eukaryota</taxon>
        <taxon>Viridiplantae</taxon>
        <taxon>Streptophyta</taxon>
        <taxon>Embryophyta</taxon>
        <taxon>Tracheophyta</taxon>
        <taxon>Spermatophyta</taxon>
        <taxon>Magnoliopsida</taxon>
        <taxon>eudicotyledons</taxon>
        <taxon>Gunneridae</taxon>
        <taxon>Pentapetalae</taxon>
        <taxon>rosids</taxon>
        <taxon>fabids</taxon>
        <taxon>Cucurbitales</taxon>
        <taxon>Cucurbitaceae</taxon>
        <taxon>Momordiceae</taxon>
        <taxon>Momordica</taxon>
    </lineage>
</organism>
<protein>
    <submittedName>
        <fullName evidence="6 7">Uncharacterized protein LOC111024400</fullName>
    </submittedName>
</protein>
<evidence type="ECO:0000259" key="4">
    <source>
        <dbReference type="Pfam" id="PF24436"/>
    </source>
</evidence>
<dbReference type="GeneID" id="111024400"/>
<dbReference type="GO" id="GO:0034472">
    <property type="term" value="P:snRNA 3'-end processing"/>
    <property type="evidence" value="ECO:0007669"/>
    <property type="project" value="TreeGrafter"/>
</dbReference>
<feature type="domain" description="Integrator complex subunit 7 N-terminal" evidence="4">
    <location>
        <begin position="14"/>
        <end position="468"/>
    </location>
</feature>
<evidence type="ECO:0000313" key="7">
    <source>
        <dbReference type="RefSeq" id="XP_022157778.1"/>
    </source>
</evidence>
<evidence type="ECO:0000313" key="8">
    <source>
        <dbReference type="RefSeq" id="XP_022157779.1"/>
    </source>
</evidence>
<gene>
    <name evidence="6 7 8" type="primary">LOC111024400</name>
</gene>
<dbReference type="Proteomes" id="UP000504603">
    <property type="component" value="Unplaced"/>
</dbReference>
<dbReference type="PANTHER" id="PTHR13322">
    <property type="entry name" value="C1ORF73 PROTEIN"/>
    <property type="match status" value="1"/>
</dbReference>
<keyword evidence="2" id="KW-0812">Transmembrane</keyword>
<evidence type="ECO:0000256" key="2">
    <source>
        <dbReference type="SAM" id="Phobius"/>
    </source>
</evidence>